<comment type="caution">
    <text evidence="1">The sequence shown here is derived from an EMBL/GenBank/DDBJ whole genome shotgun (WGS) entry which is preliminary data.</text>
</comment>
<dbReference type="Pfam" id="PF07949">
    <property type="entry name" value="YbbR"/>
    <property type="match status" value="3"/>
</dbReference>
<dbReference type="AlphaFoldDB" id="A0A9X3WRI7"/>
<sequence length="412" mass="45357">MDEWLKKPWVIRVVSLALAVLLFIAVTLDQQEQQSDSSFPLSISSSEETQTIEEVPVEIRIDEDRYVVSGVPETVSVGLQGSVSQVTSTARQQNFDVFVDLEELEPGTHTVPIRYSGISSSITVYIEPEQIQVTIEEKASDEFEVSVDFINEAQLPVGYELGDVTVEPSAVRITSARSIVDNIAIVKAFVDVKDADEPIELSDVPVKAYDNQGNELQVRVEPSTVSVSVDVRSPNKEVPIDIETTGEAQEGISISNMEADPEVVQVFAADGVLENISAVSTQEIDLSEITENTTLEVPIEVPTDIRKTNIEVVTILIEVERTIETTFEEVPIEVDNLGEDLSISFVEPLEGELDVTALGLEDLVNELSLDDIRLFIEVEENQAGEYTLPLRIEGPEGVELETEIENVTVLIE</sequence>
<name>A0A9X3WRI7_9BACI</name>
<gene>
    <name evidence="1" type="ORF">NC661_16840</name>
</gene>
<dbReference type="Gene3D" id="2.170.120.40">
    <property type="entry name" value="YbbR-like domain"/>
    <property type="match status" value="2"/>
</dbReference>
<evidence type="ECO:0000313" key="1">
    <source>
        <dbReference type="EMBL" id="MDC3422029.1"/>
    </source>
</evidence>
<dbReference type="Proteomes" id="UP001145072">
    <property type="component" value="Unassembled WGS sequence"/>
</dbReference>
<dbReference type="InterPro" id="IPR012505">
    <property type="entry name" value="YbbR"/>
</dbReference>
<reference evidence="1" key="1">
    <citation type="submission" date="2022-06" db="EMBL/GenBank/DDBJ databases">
        <title>Aquibacillus sp. a new bacterium isolated from soil saline samples.</title>
        <authorList>
            <person name="Galisteo C."/>
            <person name="De La Haba R."/>
            <person name="Sanchez-Porro C."/>
            <person name="Ventosa A."/>
        </authorList>
    </citation>
    <scope>NUCLEOTIDE SEQUENCE</scope>
    <source>
        <strain evidence="1">JCM 12387</strain>
    </source>
</reference>
<dbReference type="InterPro" id="IPR053154">
    <property type="entry name" value="c-di-AMP_regulator"/>
</dbReference>
<accession>A0A9X3WRI7</accession>
<protein>
    <submittedName>
        <fullName evidence="1">CdaR family protein</fullName>
    </submittedName>
</protein>
<dbReference type="RefSeq" id="WP_259869231.1">
    <property type="nucleotide sequence ID" value="NZ_JAMQJZ010000016.1"/>
</dbReference>
<dbReference type="Gene3D" id="2.170.120.30">
    <property type="match status" value="2"/>
</dbReference>
<evidence type="ECO:0000313" key="2">
    <source>
        <dbReference type="Proteomes" id="UP001145072"/>
    </source>
</evidence>
<dbReference type="EMBL" id="JAMQJZ010000016">
    <property type="protein sequence ID" value="MDC3422029.1"/>
    <property type="molecule type" value="Genomic_DNA"/>
</dbReference>
<keyword evidence="2" id="KW-1185">Reference proteome</keyword>
<proteinExistence type="predicted"/>
<dbReference type="PANTHER" id="PTHR37804:SF1">
    <property type="entry name" value="CDAA REGULATORY PROTEIN CDAR"/>
    <property type="match status" value="1"/>
</dbReference>
<dbReference type="PANTHER" id="PTHR37804">
    <property type="entry name" value="CDAA REGULATORY PROTEIN CDAR"/>
    <property type="match status" value="1"/>
</dbReference>
<organism evidence="1 2">
    <name type="scientific">Aquibacillus koreensis</name>
    <dbReference type="NCBI Taxonomy" id="279446"/>
    <lineage>
        <taxon>Bacteria</taxon>
        <taxon>Bacillati</taxon>
        <taxon>Bacillota</taxon>
        <taxon>Bacilli</taxon>
        <taxon>Bacillales</taxon>
        <taxon>Bacillaceae</taxon>
        <taxon>Aquibacillus</taxon>
    </lineage>
</organism>